<dbReference type="Pfam" id="PF13579">
    <property type="entry name" value="Glyco_trans_4_4"/>
    <property type="match status" value="1"/>
</dbReference>
<evidence type="ECO:0000313" key="5">
    <source>
        <dbReference type="Proteomes" id="UP000271374"/>
    </source>
</evidence>
<keyword evidence="4" id="KW-0808">Transferase</keyword>
<dbReference type="GO" id="GO:0016757">
    <property type="term" value="F:glycosyltransferase activity"/>
    <property type="evidence" value="ECO:0007669"/>
    <property type="project" value="TreeGrafter"/>
</dbReference>
<comment type="caution">
    <text evidence="4">The sequence shown here is derived from an EMBL/GenBank/DDBJ whole genome shotgun (WGS) entry which is preliminary data.</text>
</comment>
<feature type="domain" description="Glycosyltransferase subfamily 4-like N-terminal" evidence="3">
    <location>
        <begin position="17"/>
        <end position="160"/>
    </location>
</feature>
<dbReference type="Gene3D" id="3.40.50.2000">
    <property type="entry name" value="Glycogen Phosphorylase B"/>
    <property type="match status" value="2"/>
</dbReference>
<accession>A0A3S0RJM8</accession>
<protein>
    <submittedName>
        <fullName evidence="4">Glycosyltransferase family 1 protein</fullName>
    </submittedName>
</protein>
<dbReference type="OrthoDB" id="9804196at2"/>
<proteinExistence type="inferred from homology"/>
<sequence>MGSPLRVLHAVVNMNRGGAETLIMNLYRNIDRTKVQFDFLTCKEGEFDDEIKKLGGRIHRIPYVSEVGHFKYVKALKQFFEKNNQYRIIHSHMDKMSGLILRTAKKSRIPIRISHSHNTESEGGVATKFYKWLAGRAIHSSATNFFACSEDAAKWLFANNYGSTTILKNGIDVEKFLFSLDVRKQVRDEFKIDEYASVFGHVGRFAHQKNHSFLIDVFKEVSDELKNSKLILVGDGPLRIEMENKVKTLKLDNNVIFTGVRKDINRILQAFDYFVFPSMHEGLPVSLIEAQGAGLPCLISDNISSEVDIGIGLVHPLPLKDKYSWVRKVKELNENKKSRLIEVDKIAESGYEIKSTADYIEDYYLDTLEWIG</sequence>
<feature type="domain" description="Glycosyl transferase family 1" evidence="2">
    <location>
        <begin position="184"/>
        <end position="307"/>
    </location>
</feature>
<dbReference type="RefSeq" id="WP_126409313.1">
    <property type="nucleotide sequence ID" value="NZ_RXNT01000011.1"/>
</dbReference>
<dbReference type="SUPFAM" id="SSF53756">
    <property type="entry name" value="UDP-Glycosyltransferase/glycogen phosphorylase"/>
    <property type="match status" value="1"/>
</dbReference>
<name>A0A3S0RJM8_9BACI</name>
<evidence type="ECO:0000256" key="1">
    <source>
        <dbReference type="ARBA" id="ARBA00009481"/>
    </source>
</evidence>
<organism evidence="4 5">
    <name type="scientific">Bacillus yapensis</name>
    <dbReference type="NCBI Taxonomy" id="2492960"/>
    <lineage>
        <taxon>Bacteria</taxon>
        <taxon>Bacillati</taxon>
        <taxon>Bacillota</taxon>
        <taxon>Bacilli</taxon>
        <taxon>Bacillales</taxon>
        <taxon>Bacillaceae</taxon>
        <taxon>Bacillus</taxon>
    </lineage>
</organism>
<dbReference type="AlphaFoldDB" id="A0A3S0RJM8"/>
<comment type="similarity">
    <text evidence="1">Belongs to the glycosyltransferase group 1 family. Glycosyltransferase 4 subfamily.</text>
</comment>
<evidence type="ECO:0000259" key="3">
    <source>
        <dbReference type="Pfam" id="PF13579"/>
    </source>
</evidence>
<dbReference type="InterPro" id="IPR050194">
    <property type="entry name" value="Glycosyltransferase_grp1"/>
</dbReference>
<gene>
    <name evidence="4" type="ORF">EKG37_14060</name>
</gene>
<evidence type="ECO:0000259" key="2">
    <source>
        <dbReference type="Pfam" id="PF00534"/>
    </source>
</evidence>
<dbReference type="PANTHER" id="PTHR45947:SF14">
    <property type="entry name" value="SLL1723 PROTEIN"/>
    <property type="match status" value="1"/>
</dbReference>
<dbReference type="InterPro" id="IPR028098">
    <property type="entry name" value="Glyco_trans_4-like_N"/>
</dbReference>
<dbReference type="PANTHER" id="PTHR45947">
    <property type="entry name" value="SULFOQUINOVOSYL TRANSFERASE SQD2"/>
    <property type="match status" value="1"/>
</dbReference>
<dbReference type="Proteomes" id="UP000271374">
    <property type="component" value="Unassembled WGS sequence"/>
</dbReference>
<dbReference type="CDD" id="cd03812">
    <property type="entry name" value="GT4_CapH-like"/>
    <property type="match status" value="1"/>
</dbReference>
<dbReference type="InterPro" id="IPR001296">
    <property type="entry name" value="Glyco_trans_1"/>
</dbReference>
<evidence type="ECO:0000313" key="4">
    <source>
        <dbReference type="EMBL" id="RTR30020.1"/>
    </source>
</evidence>
<dbReference type="EMBL" id="RXNT01000011">
    <property type="protein sequence ID" value="RTR30020.1"/>
    <property type="molecule type" value="Genomic_DNA"/>
</dbReference>
<dbReference type="Pfam" id="PF00534">
    <property type="entry name" value="Glycos_transf_1"/>
    <property type="match status" value="1"/>
</dbReference>
<keyword evidence="5" id="KW-1185">Reference proteome</keyword>
<reference evidence="4 5" key="1">
    <citation type="submission" date="2018-12" db="EMBL/GenBank/DDBJ databases">
        <title>Bacillus yapensis draft genome sequence.</title>
        <authorList>
            <person name="Yu L."/>
            <person name="Xu X."/>
            <person name="Tang X."/>
        </authorList>
    </citation>
    <scope>NUCLEOTIDE SEQUENCE [LARGE SCALE GENOMIC DNA]</scope>
    <source>
        <strain evidence="4 5">XXST-01</strain>
    </source>
</reference>